<evidence type="ECO:0000313" key="4">
    <source>
        <dbReference type="EMBL" id="CDS10325.1"/>
    </source>
</evidence>
<feature type="compositionally biased region" description="Acidic residues" evidence="2">
    <location>
        <begin position="244"/>
        <end position="260"/>
    </location>
</feature>
<dbReference type="PROSITE" id="PS51363">
    <property type="entry name" value="W2"/>
    <property type="match status" value="1"/>
</dbReference>
<protein>
    <recommendedName>
        <fullName evidence="3">W2 domain-containing protein</fullName>
    </recommendedName>
</protein>
<dbReference type="Pfam" id="PF02020">
    <property type="entry name" value="W2"/>
    <property type="match status" value="1"/>
</dbReference>
<dbReference type="GO" id="GO:0003743">
    <property type="term" value="F:translation initiation factor activity"/>
    <property type="evidence" value="ECO:0007669"/>
    <property type="project" value="TreeGrafter"/>
</dbReference>
<evidence type="ECO:0000256" key="2">
    <source>
        <dbReference type="SAM" id="MobiDB-lite"/>
    </source>
</evidence>
<dbReference type="GO" id="GO:0005085">
    <property type="term" value="F:guanyl-nucleotide exchange factor activity"/>
    <property type="evidence" value="ECO:0007669"/>
    <property type="project" value="TreeGrafter"/>
</dbReference>
<keyword evidence="1" id="KW-0175">Coiled coil</keyword>
<dbReference type="AlphaFoldDB" id="A0A077WSJ0"/>
<evidence type="ECO:0000256" key="1">
    <source>
        <dbReference type="SAM" id="Coils"/>
    </source>
</evidence>
<feature type="coiled-coil region" evidence="1">
    <location>
        <begin position="135"/>
        <end position="162"/>
    </location>
</feature>
<dbReference type="Gene3D" id="1.25.40.180">
    <property type="match status" value="1"/>
</dbReference>
<dbReference type="GO" id="GO:0005851">
    <property type="term" value="C:eukaryotic translation initiation factor 2B complex"/>
    <property type="evidence" value="ECO:0007669"/>
    <property type="project" value="TreeGrafter"/>
</dbReference>
<evidence type="ECO:0000259" key="3">
    <source>
        <dbReference type="PROSITE" id="PS51363"/>
    </source>
</evidence>
<dbReference type="GO" id="GO:0031369">
    <property type="term" value="F:translation initiation factor binding"/>
    <property type="evidence" value="ECO:0007669"/>
    <property type="project" value="TreeGrafter"/>
</dbReference>
<dbReference type="EMBL" id="LK023335">
    <property type="protein sequence ID" value="CDS10325.1"/>
    <property type="molecule type" value="Genomic_DNA"/>
</dbReference>
<name>A0A077WSJ0_9FUNG</name>
<gene>
    <name evidence="4" type="ORF">LRAMOSA03001</name>
</gene>
<feature type="region of interest" description="Disordered" evidence="2">
    <location>
        <begin position="184"/>
        <end position="206"/>
    </location>
</feature>
<feature type="region of interest" description="Disordered" evidence="2">
    <location>
        <begin position="230"/>
        <end position="262"/>
    </location>
</feature>
<sequence length="555" mass="62919">MATHYWQQSTLRHPFLGIPFSSCHQQRRMPPWELIRMSYDPGLYEDSASNTSSSGASTTLDSIDSMPLDPSMSLRKHKKCSYHVLLKEIRRLRAENDGLHKMVDTIREDLRYERESRQISEQCHLKYYNESADRQIELEDDVADKQKLIDDLKQRIQELEASTTTTTSSPTPMPINHPLAAIATNNNTTTPTCSTTTTNTHTSTSSRWSCFNFDDDEMLCQPLVGDSAIPDMPFVDHSNHADTSDEDDDDDDEKDNDGMTDNERFESLAGSYLHQAIISKLTSARANLELDDLMLKYDPSPAVVLRTLATSFVAWIGNVVNNNESNESMAKLWALGVTDGFLAFWKAILQKHVHDEADQTQFLNEAESLLNRQNAATSSILVDNYHRLLIMLYKYDIIDGDAISTWWHTTTTASSSEEVALRLRGVTRSFTEWLDEEDEDEEQDEIMDDEEIDSDIDHSDSDTVIDSLDKQQEDDSLLDHMLQEEDRNCCACQFESDKPPCIDTTTTTTTTTNNNNNTIAHTNTPCSPCKCDFESPTTPSTTTEKKPKKTVRIML</sequence>
<dbReference type="InterPro" id="IPR003307">
    <property type="entry name" value="W2_domain"/>
</dbReference>
<feature type="compositionally biased region" description="Acidic residues" evidence="2">
    <location>
        <begin position="434"/>
        <end position="454"/>
    </location>
</feature>
<feature type="domain" description="W2" evidence="3">
    <location>
        <begin position="258"/>
        <end position="444"/>
    </location>
</feature>
<dbReference type="OrthoDB" id="2290605at2759"/>
<accession>A0A077WSJ0</accession>
<feature type="region of interest" description="Disordered" evidence="2">
    <location>
        <begin position="434"/>
        <end position="462"/>
    </location>
</feature>
<reference evidence="4" key="1">
    <citation type="journal article" date="2014" name="Genome Announc.">
        <title>De novo whole-genome sequence and genome annotation of Lichtheimia ramosa.</title>
        <authorList>
            <person name="Linde J."/>
            <person name="Schwartze V."/>
            <person name="Binder U."/>
            <person name="Lass-Florl C."/>
            <person name="Voigt K."/>
            <person name="Horn F."/>
        </authorList>
    </citation>
    <scope>NUCLEOTIDE SEQUENCE</scope>
    <source>
        <strain evidence="4">JMRC FSU:6197</strain>
    </source>
</reference>
<dbReference type="PANTHER" id="PTHR45887">
    <property type="entry name" value="TRANSLATION INITIATION FACTOR EIF-2B SUBUNIT EPSILON"/>
    <property type="match status" value="1"/>
</dbReference>
<dbReference type="InterPro" id="IPR016024">
    <property type="entry name" value="ARM-type_fold"/>
</dbReference>
<dbReference type="PANTHER" id="PTHR45887:SF1">
    <property type="entry name" value="TRANSLATION INITIATION FACTOR EIF-2B SUBUNIT EPSILON"/>
    <property type="match status" value="1"/>
</dbReference>
<proteinExistence type="predicted"/>
<dbReference type="SUPFAM" id="SSF48371">
    <property type="entry name" value="ARM repeat"/>
    <property type="match status" value="1"/>
</dbReference>
<organism evidence="4">
    <name type="scientific">Lichtheimia ramosa</name>
    <dbReference type="NCBI Taxonomy" id="688394"/>
    <lineage>
        <taxon>Eukaryota</taxon>
        <taxon>Fungi</taxon>
        <taxon>Fungi incertae sedis</taxon>
        <taxon>Mucoromycota</taxon>
        <taxon>Mucoromycotina</taxon>
        <taxon>Mucoromycetes</taxon>
        <taxon>Mucorales</taxon>
        <taxon>Lichtheimiaceae</taxon>
        <taxon>Lichtheimia</taxon>
    </lineage>
</organism>
<dbReference type="InterPro" id="IPR051956">
    <property type="entry name" value="eIF2B_epsilon"/>
</dbReference>